<comment type="subunit">
    <text evidence="6">Component of the lipopolysaccharide transport and assembly complex. Interacts with LptD.</text>
</comment>
<evidence type="ECO:0000313" key="8">
    <source>
        <dbReference type="EMBL" id="MDR7091185.1"/>
    </source>
</evidence>
<keyword evidence="3 6" id="KW-0564">Palmitate</keyword>
<dbReference type="RefSeq" id="WP_310074191.1">
    <property type="nucleotide sequence ID" value="NZ_JAVDVX010000006.1"/>
</dbReference>
<evidence type="ECO:0000256" key="6">
    <source>
        <dbReference type="HAMAP-Rule" id="MF_01186"/>
    </source>
</evidence>
<reference evidence="8 9" key="1">
    <citation type="submission" date="2023-07" db="EMBL/GenBank/DDBJ databases">
        <title>Sorghum-associated microbial communities from plants grown in Nebraska, USA.</title>
        <authorList>
            <person name="Schachtman D."/>
        </authorList>
    </citation>
    <scope>NUCLEOTIDE SEQUENCE [LARGE SCALE GENOMIC DNA]</scope>
    <source>
        <strain evidence="8 9">BE190</strain>
    </source>
</reference>
<name>A0ABU1V177_9GAMM</name>
<dbReference type="EMBL" id="JAVDVX010000006">
    <property type="protein sequence ID" value="MDR7091185.1"/>
    <property type="molecule type" value="Genomic_DNA"/>
</dbReference>
<feature type="coiled-coil region" evidence="7">
    <location>
        <begin position="132"/>
        <end position="159"/>
    </location>
</feature>
<evidence type="ECO:0000256" key="1">
    <source>
        <dbReference type="ARBA" id="ARBA00022729"/>
    </source>
</evidence>
<dbReference type="PANTHER" id="PTHR38098">
    <property type="entry name" value="LPS-ASSEMBLY LIPOPROTEIN LPTE"/>
    <property type="match status" value="1"/>
</dbReference>
<protein>
    <recommendedName>
        <fullName evidence="6">LPS-assembly lipoprotein LptE</fullName>
    </recommendedName>
</protein>
<dbReference type="Gene3D" id="3.30.160.150">
    <property type="entry name" value="Lipoprotein like domain"/>
    <property type="match status" value="1"/>
</dbReference>
<dbReference type="HAMAP" id="MF_01186">
    <property type="entry name" value="LPS_assembly_LptE"/>
    <property type="match status" value="1"/>
</dbReference>
<dbReference type="InterPro" id="IPR007485">
    <property type="entry name" value="LPS_assembly_LptE"/>
</dbReference>
<evidence type="ECO:0000256" key="3">
    <source>
        <dbReference type="ARBA" id="ARBA00023139"/>
    </source>
</evidence>
<dbReference type="PANTHER" id="PTHR38098:SF1">
    <property type="entry name" value="LPS-ASSEMBLY LIPOPROTEIN LPTE"/>
    <property type="match status" value="1"/>
</dbReference>
<evidence type="ECO:0000256" key="5">
    <source>
        <dbReference type="ARBA" id="ARBA00023288"/>
    </source>
</evidence>
<comment type="function">
    <text evidence="6">Together with LptD, is involved in the assembly of lipopolysaccharide (LPS) at the surface of the outer membrane. Required for the proper assembly of LptD. Binds LPS and may serve as the LPS recognition site at the outer membrane.</text>
</comment>
<keyword evidence="7" id="KW-0175">Coiled coil</keyword>
<keyword evidence="5 6" id="KW-0449">Lipoprotein</keyword>
<dbReference type="PROSITE" id="PS51257">
    <property type="entry name" value="PROKAR_LIPOPROTEIN"/>
    <property type="match status" value="1"/>
</dbReference>
<accession>A0ABU1V177</accession>
<dbReference type="Proteomes" id="UP001253595">
    <property type="component" value="Unassembled WGS sequence"/>
</dbReference>
<proteinExistence type="inferred from homology"/>
<evidence type="ECO:0000256" key="7">
    <source>
        <dbReference type="SAM" id="Coils"/>
    </source>
</evidence>
<dbReference type="Pfam" id="PF04390">
    <property type="entry name" value="LptE"/>
    <property type="match status" value="1"/>
</dbReference>
<keyword evidence="1 6" id="KW-0732">Signal</keyword>
<gene>
    <name evidence="6" type="primary">lptE</name>
    <name evidence="8" type="ORF">J2X05_003220</name>
</gene>
<evidence type="ECO:0000256" key="4">
    <source>
        <dbReference type="ARBA" id="ARBA00023237"/>
    </source>
</evidence>
<keyword evidence="4 6" id="KW-0998">Cell outer membrane</keyword>
<organism evidence="8 9">
    <name type="scientific">Cellvibrio fibrivorans</name>
    <dbReference type="NCBI Taxonomy" id="126350"/>
    <lineage>
        <taxon>Bacteria</taxon>
        <taxon>Pseudomonadati</taxon>
        <taxon>Pseudomonadota</taxon>
        <taxon>Gammaproteobacteria</taxon>
        <taxon>Cellvibrionales</taxon>
        <taxon>Cellvibrionaceae</taxon>
        <taxon>Cellvibrio</taxon>
    </lineage>
</organism>
<comment type="caution">
    <text evidence="8">The sequence shown here is derived from an EMBL/GenBank/DDBJ whole genome shotgun (WGS) entry which is preliminary data.</text>
</comment>
<evidence type="ECO:0000256" key="2">
    <source>
        <dbReference type="ARBA" id="ARBA00023136"/>
    </source>
</evidence>
<comment type="similarity">
    <text evidence="6">Belongs to the LptE lipoprotein family.</text>
</comment>
<evidence type="ECO:0000313" key="9">
    <source>
        <dbReference type="Proteomes" id="UP001253595"/>
    </source>
</evidence>
<keyword evidence="2 6" id="KW-0472">Membrane</keyword>
<keyword evidence="9" id="KW-1185">Reference proteome</keyword>
<sequence>MKKIIVSLLVLTLTACGWHLRGSAAGEDKLAMTTPLDLVIVTKDDHSPLINTLRQALRSYKINEVTAANATSLTLNLNREVMDKRTAGVGSDALTSAYEIILRVDYSISNASGVITPLDTSARTSRTYNYNVNNANSAAQEEELVLREMRRELANTILRRIKNLSAKATSTPTPTAQ</sequence>
<comment type="subcellular location">
    <subcellularLocation>
        <location evidence="6">Cell outer membrane</location>
        <topology evidence="6">Lipid-anchor</topology>
    </subcellularLocation>
</comment>